<dbReference type="AlphaFoldDB" id="A0AAE0EAE6"/>
<proteinExistence type="predicted"/>
<dbReference type="Proteomes" id="UP001281410">
    <property type="component" value="Unassembled WGS sequence"/>
</dbReference>
<feature type="domain" description="C-JID" evidence="3">
    <location>
        <begin position="14"/>
        <end position="152"/>
    </location>
</feature>
<evidence type="ECO:0000256" key="1">
    <source>
        <dbReference type="ARBA" id="ARBA00022614"/>
    </source>
</evidence>
<keyword evidence="5" id="KW-1185">Reference proteome</keyword>
<keyword evidence="1" id="KW-0433">Leucine-rich repeat</keyword>
<feature type="non-terminal residue" evidence="4">
    <location>
        <position position="200"/>
    </location>
</feature>
<sequence length="200" mass="23260">VHDDWRRSARLWYPGSEIPKCFDFRSMGSFINVELPPNWFNNNFLGFTVCVVVSDYDHPIDFEAKCTDYNSSDDICVMGWKCNFKSKDGHQFVSKGTEKLVVSNHVFVFSIFPYSHQELICSENEVSFEFYHDSSSQKIEKCGVHLMFKEDTRLIKMVKAVCVLSLALQVYFKEVFLLKSVRYLSVNGLDLAWWSCPLRS</sequence>
<dbReference type="Pfam" id="PF20160">
    <property type="entry name" value="C-JID"/>
    <property type="match status" value="1"/>
</dbReference>
<keyword evidence="2" id="KW-0677">Repeat</keyword>
<protein>
    <recommendedName>
        <fullName evidence="3">C-JID domain-containing protein</fullName>
    </recommendedName>
</protein>
<evidence type="ECO:0000259" key="3">
    <source>
        <dbReference type="Pfam" id="PF20160"/>
    </source>
</evidence>
<comment type="caution">
    <text evidence="4">The sequence shown here is derived from an EMBL/GenBank/DDBJ whole genome shotgun (WGS) entry which is preliminary data.</text>
</comment>
<organism evidence="4 5">
    <name type="scientific">Dipteronia sinensis</name>
    <dbReference type="NCBI Taxonomy" id="43782"/>
    <lineage>
        <taxon>Eukaryota</taxon>
        <taxon>Viridiplantae</taxon>
        <taxon>Streptophyta</taxon>
        <taxon>Embryophyta</taxon>
        <taxon>Tracheophyta</taxon>
        <taxon>Spermatophyta</taxon>
        <taxon>Magnoliopsida</taxon>
        <taxon>eudicotyledons</taxon>
        <taxon>Gunneridae</taxon>
        <taxon>Pentapetalae</taxon>
        <taxon>rosids</taxon>
        <taxon>malvids</taxon>
        <taxon>Sapindales</taxon>
        <taxon>Sapindaceae</taxon>
        <taxon>Hippocastanoideae</taxon>
        <taxon>Acereae</taxon>
        <taxon>Dipteronia</taxon>
    </lineage>
</organism>
<gene>
    <name evidence="4" type="ORF">Dsin_014537</name>
</gene>
<evidence type="ECO:0000313" key="4">
    <source>
        <dbReference type="EMBL" id="KAK3220567.1"/>
    </source>
</evidence>
<dbReference type="EMBL" id="JANJYJ010000004">
    <property type="protein sequence ID" value="KAK3220567.1"/>
    <property type="molecule type" value="Genomic_DNA"/>
</dbReference>
<evidence type="ECO:0000256" key="2">
    <source>
        <dbReference type="ARBA" id="ARBA00022737"/>
    </source>
</evidence>
<name>A0AAE0EAE6_9ROSI</name>
<dbReference type="InterPro" id="IPR045344">
    <property type="entry name" value="C-JID"/>
</dbReference>
<accession>A0AAE0EAE6</accession>
<reference evidence="4" key="1">
    <citation type="journal article" date="2023" name="Plant J.">
        <title>Genome sequences and population genomics provide insights into the demographic history, inbreeding, and mutation load of two 'living fossil' tree species of Dipteronia.</title>
        <authorList>
            <person name="Feng Y."/>
            <person name="Comes H.P."/>
            <person name="Chen J."/>
            <person name="Zhu S."/>
            <person name="Lu R."/>
            <person name="Zhang X."/>
            <person name="Li P."/>
            <person name="Qiu J."/>
            <person name="Olsen K.M."/>
            <person name="Qiu Y."/>
        </authorList>
    </citation>
    <scope>NUCLEOTIDE SEQUENCE</scope>
    <source>
        <strain evidence="4">NBL</strain>
    </source>
</reference>
<evidence type="ECO:0000313" key="5">
    <source>
        <dbReference type="Proteomes" id="UP001281410"/>
    </source>
</evidence>